<dbReference type="PANTHER" id="PTHR23421">
    <property type="entry name" value="BETA-GALACTOSIDASE RELATED"/>
    <property type="match status" value="1"/>
</dbReference>
<name>A0A151GUP5_DRECN</name>
<dbReference type="InParanoid" id="A0A151GUP5"/>
<feature type="chain" id="PRO_5007580932" description="Beta-galactosidase" evidence="7">
    <location>
        <begin position="19"/>
        <end position="645"/>
    </location>
</feature>
<dbReference type="Pfam" id="PF21317">
    <property type="entry name" value="BetaGal_ABD_1"/>
    <property type="match status" value="1"/>
</dbReference>
<feature type="active site" description="Proton donor" evidence="4">
    <location>
        <position position="193"/>
    </location>
</feature>
<dbReference type="InterPro" id="IPR008979">
    <property type="entry name" value="Galactose-bd-like_sf"/>
</dbReference>
<comment type="catalytic activity">
    <reaction evidence="5">
        <text>Hydrolysis of terminal non-reducing beta-D-galactose residues in beta-D-galactosides.</text>
        <dbReference type="EC" id="3.2.1.23"/>
    </reaction>
</comment>
<comment type="caution">
    <text evidence="11">The sequence shown here is derived from an EMBL/GenBank/DDBJ whole genome shotgun (WGS) entry which is preliminary data.</text>
</comment>
<sequence>MLLGGISLGLAAVPLTLALSTSAGPVNGDGTSNVTHGNFTYNARQFLLNGEPFQIIGGQMDPQRIPKQYWRSRLRMARAMGLNTIFSYIFWNNLEPRRGRWDFDDRNDLVTFFQTVQEEGLFAVLRPGPYICGEHEWGGFPAWLSEIPGMAVRENNGPFLAATKSYLDRLGSELRSQQITRGGPILMTQLENEYGSFGKDKLYLEAHAQLLRANFETPLYTTDGGGKSYLEGGQLHGVLAVADGDPKTAFAARDKYVTDPTSLGPQLNGEYYVHWFDDWHVNVTHNSLDGNQAGQERVVKDLEWVLRGNNSFNIYMFHGGTNFAFDSGSVWAEGRTRAVTTSYDYGAPLDETGRPTKLYHKLRDLISRHVPAGSIPDVPSMPGLARVDEFSLRPLLSLFDARSSTPDKESAEPVTMESLGQSYGYLLYEHVVEVDASGVLSPGDEARDRVIVYVNEVKVGVIDRTYLTLASVKVGVKRGDILRLLVENVGRVDYSQKLRDQRKGIVGNVTIGRDVLRGWSMYSLPMSELPSLVVGGEQFEVNDGPVFYTGSFELPDGAAVDETRDTLLSFPAGVKGQVWVNGINMGRYWTIGPQQSLYVPGCYLKPSGSSNDVVVLELEPKPGVQLTGRSVAVRKWFNNPDPDAP</sequence>
<keyword evidence="12" id="KW-1185">Reference proteome</keyword>
<dbReference type="Pfam" id="PF01301">
    <property type="entry name" value="Glyco_hydro_35"/>
    <property type="match status" value="1"/>
</dbReference>
<dbReference type="EMBL" id="LAYC01000001">
    <property type="protein sequence ID" value="KYK60836.1"/>
    <property type="molecule type" value="Genomic_DNA"/>
</dbReference>
<dbReference type="GeneID" id="63714617"/>
<dbReference type="InterPro" id="IPR001944">
    <property type="entry name" value="Glycoside_Hdrlase_35"/>
</dbReference>
<evidence type="ECO:0000256" key="1">
    <source>
        <dbReference type="ARBA" id="ARBA00009809"/>
    </source>
</evidence>
<dbReference type="FunFam" id="2.60.120.260:FF:000049">
    <property type="entry name" value="Beta-galactosidase"/>
    <property type="match status" value="1"/>
</dbReference>
<dbReference type="EC" id="3.2.1.23" evidence="5"/>
<dbReference type="InterPro" id="IPR031330">
    <property type="entry name" value="Gly_Hdrlase_35_cat"/>
</dbReference>
<accession>A0A151GUP5</accession>
<feature type="active site" description="Nucleophile" evidence="4">
    <location>
        <position position="270"/>
    </location>
</feature>
<evidence type="ECO:0000256" key="4">
    <source>
        <dbReference type="PIRSR" id="PIRSR006336-1"/>
    </source>
</evidence>
<proteinExistence type="inferred from homology"/>
<protein>
    <recommendedName>
        <fullName evidence="5">Beta-galactosidase</fullName>
        <ecNumber evidence="5">3.2.1.23</ecNumber>
    </recommendedName>
</protein>
<dbReference type="PROSITE" id="PS01182">
    <property type="entry name" value="GLYCOSYL_HYDROL_F35"/>
    <property type="match status" value="1"/>
</dbReference>
<feature type="domain" description="Glycoside hydrolase 35 catalytic" evidence="8">
    <location>
        <begin position="45"/>
        <end position="367"/>
    </location>
</feature>
<feature type="signal peptide" evidence="7">
    <location>
        <begin position="1"/>
        <end position="18"/>
    </location>
</feature>
<dbReference type="InterPro" id="IPR019801">
    <property type="entry name" value="Glyco_hydro_35_CS"/>
</dbReference>
<dbReference type="AlphaFoldDB" id="A0A151GUP5"/>
<dbReference type="InterPro" id="IPR048913">
    <property type="entry name" value="BetaGal_gal-bd"/>
</dbReference>
<dbReference type="PRINTS" id="PR00742">
    <property type="entry name" value="GLHYDRLASE35"/>
</dbReference>
<reference evidence="11 12" key="1">
    <citation type="journal article" date="2016" name="Sci. Rep.">
        <title>Insights into Adaptations to a Near-Obligate Nematode Endoparasitic Lifestyle from the Finished Genome of Drechmeria coniospora.</title>
        <authorList>
            <person name="Zhang L."/>
            <person name="Zhou Z."/>
            <person name="Guo Q."/>
            <person name="Fokkens L."/>
            <person name="Miskei M."/>
            <person name="Pocsi I."/>
            <person name="Zhang W."/>
            <person name="Chen M."/>
            <person name="Wang L."/>
            <person name="Sun Y."/>
            <person name="Donzelli B.G."/>
            <person name="Gibson D.M."/>
            <person name="Nelson D.R."/>
            <person name="Luo J.G."/>
            <person name="Rep M."/>
            <person name="Liu H."/>
            <person name="Yang S."/>
            <person name="Wang J."/>
            <person name="Krasnoff S.B."/>
            <person name="Xu Y."/>
            <person name="Molnar I."/>
            <person name="Lin M."/>
        </authorList>
    </citation>
    <scope>NUCLEOTIDE SEQUENCE [LARGE SCALE GENOMIC DNA]</scope>
    <source>
        <strain evidence="11 12">ARSEF 6962</strain>
    </source>
</reference>
<feature type="domain" description="Beta-galactosidase 1-like first all-beta" evidence="9">
    <location>
        <begin position="413"/>
        <end position="524"/>
    </location>
</feature>
<dbReference type="GO" id="GO:0004565">
    <property type="term" value="F:beta-galactosidase activity"/>
    <property type="evidence" value="ECO:0007669"/>
    <property type="project" value="UniProtKB-EC"/>
</dbReference>
<dbReference type="SUPFAM" id="SSF51445">
    <property type="entry name" value="(Trans)glycosidases"/>
    <property type="match status" value="1"/>
</dbReference>
<dbReference type="OrthoDB" id="1657402at2759"/>
<dbReference type="InterPro" id="IPR017853">
    <property type="entry name" value="GH"/>
</dbReference>
<gene>
    <name evidence="11" type="ORF">DCS_01974</name>
</gene>
<organism evidence="11 12">
    <name type="scientific">Drechmeria coniospora</name>
    <name type="common">Nematophagous fungus</name>
    <name type="synonym">Meria coniospora</name>
    <dbReference type="NCBI Taxonomy" id="98403"/>
    <lineage>
        <taxon>Eukaryota</taxon>
        <taxon>Fungi</taxon>
        <taxon>Dikarya</taxon>
        <taxon>Ascomycota</taxon>
        <taxon>Pezizomycotina</taxon>
        <taxon>Sordariomycetes</taxon>
        <taxon>Hypocreomycetidae</taxon>
        <taxon>Hypocreales</taxon>
        <taxon>Ophiocordycipitaceae</taxon>
        <taxon>Drechmeria</taxon>
    </lineage>
</organism>
<dbReference type="RefSeq" id="XP_040660188.1">
    <property type="nucleotide sequence ID" value="XM_040799305.1"/>
</dbReference>
<evidence type="ECO:0000256" key="5">
    <source>
        <dbReference type="RuleBase" id="RU000675"/>
    </source>
</evidence>
<evidence type="ECO:0000256" key="2">
    <source>
        <dbReference type="ARBA" id="ARBA00022801"/>
    </source>
</evidence>
<evidence type="ECO:0000259" key="10">
    <source>
        <dbReference type="Pfam" id="PF21467"/>
    </source>
</evidence>
<dbReference type="STRING" id="98403.A0A151GUP5"/>
<evidence type="ECO:0000313" key="12">
    <source>
        <dbReference type="Proteomes" id="UP000076580"/>
    </source>
</evidence>
<feature type="domain" description="Beta-galactosidase galactose-binding" evidence="10">
    <location>
        <begin position="545"/>
        <end position="607"/>
    </location>
</feature>
<dbReference type="Pfam" id="PF21467">
    <property type="entry name" value="BetaGal_gal-bd"/>
    <property type="match status" value="1"/>
</dbReference>
<comment type="similarity">
    <text evidence="1 6">Belongs to the glycosyl hydrolase 35 family.</text>
</comment>
<evidence type="ECO:0000259" key="9">
    <source>
        <dbReference type="Pfam" id="PF21317"/>
    </source>
</evidence>
<keyword evidence="7" id="KW-0732">Signal</keyword>
<dbReference type="Proteomes" id="UP000076580">
    <property type="component" value="Chromosome 01"/>
</dbReference>
<dbReference type="InterPro" id="IPR048912">
    <property type="entry name" value="BetaGal1-like_ABD1"/>
</dbReference>
<evidence type="ECO:0000259" key="8">
    <source>
        <dbReference type="Pfam" id="PF01301"/>
    </source>
</evidence>
<evidence type="ECO:0000256" key="3">
    <source>
        <dbReference type="ARBA" id="ARBA00023295"/>
    </source>
</evidence>
<evidence type="ECO:0000256" key="7">
    <source>
        <dbReference type="SAM" id="SignalP"/>
    </source>
</evidence>
<dbReference type="PIRSF" id="PIRSF006336">
    <property type="entry name" value="B-gal"/>
    <property type="match status" value="1"/>
</dbReference>
<evidence type="ECO:0000256" key="6">
    <source>
        <dbReference type="RuleBase" id="RU003679"/>
    </source>
</evidence>
<dbReference type="Gene3D" id="2.60.120.260">
    <property type="entry name" value="Galactose-binding domain-like"/>
    <property type="match status" value="2"/>
</dbReference>
<dbReference type="InterPro" id="IPR026283">
    <property type="entry name" value="B-gal_1-like"/>
</dbReference>
<keyword evidence="3 5" id="KW-0326">Glycosidase</keyword>
<keyword evidence="2 5" id="KW-0378">Hydrolase</keyword>
<evidence type="ECO:0000313" key="11">
    <source>
        <dbReference type="EMBL" id="KYK60836.1"/>
    </source>
</evidence>
<dbReference type="SUPFAM" id="SSF49785">
    <property type="entry name" value="Galactose-binding domain-like"/>
    <property type="match status" value="1"/>
</dbReference>
<dbReference type="GO" id="GO:0005975">
    <property type="term" value="P:carbohydrate metabolic process"/>
    <property type="evidence" value="ECO:0007669"/>
    <property type="project" value="InterPro"/>
</dbReference>
<dbReference type="Gene3D" id="3.20.20.80">
    <property type="entry name" value="Glycosidases"/>
    <property type="match status" value="1"/>
</dbReference>